<gene>
    <name evidence="2" type="ORF">RFH988_LOCUS22599</name>
    <name evidence="3" type="ORF">SEV965_LOCUS19617</name>
</gene>
<proteinExistence type="predicted"/>
<protein>
    <recommendedName>
        <fullName evidence="1">Helix-turn-helix domain-containing protein</fullName>
    </recommendedName>
</protein>
<dbReference type="PANTHER" id="PTHR21301:SF10">
    <property type="entry name" value="REVERSE TRANSCRIPTASE DOMAIN-CONTAINING PROTEIN"/>
    <property type="match status" value="1"/>
</dbReference>
<dbReference type="Proteomes" id="UP000663882">
    <property type="component" value="Unassembled WGS sequence"/>
</dbReference>
<dbReference type="OrthoDB" id="10006155at2759"/>
<feature type="domain" description="Helix-turn-helix" evidence="1">
    <location>
        <begin position="1426"/>
        <end position="1483"/>
    </location>
</feature>
<dbReference type="EMBL" id="CAJNOO010001512">
    <property type="protein sequence ID" value="CAF1164123.1"/>
    <property type="molecule type" value="Genomic_DNA"/>
</dbReference>
<evidence type="ECO:0000259" key="1">
    <source>
        <dbReference type="Pfam" id="PF26215"/>
    </source>
</evidence>
<evidence type="ECO:0000313" key="3">
    <source>
        <dbReference type="EMBL" id="CAF1172932.1"/>
    </source>
</evidence>
<dbReference type="EMBL" id="CAJNOU010001231">
    <property type="protein sequence ID" value="CAF1172932.1"/>
    <property type="molecule type" value="Genomic_DNA"/>
</dbReference>
<organism evidence="2 4">
    <name type="scientific">Rotaria sordida</name>
    <dbReference type="NCBI Taxonomy" id="392033"/>
    <lineage>
        <taxon>Eukaryota</taxon>
        <taxon>Metazoa</taxon>
        <taxon>Spiralia</taxon>
        <taxon>Gnathifera</taxon>
        <taxon>Rotifera</taxon>
        <taxon>Eurotatoria</taxon>
        <taxon>Bdelloidea</taxon>
        <taxon>Philodinida</taxon>
        <taxon>Philodinidae</taxon>
        <taxon>Rotaria</taxon>
    </lineage>
</organism>
<accession>A0A814TMC6</accession>
<evidence type="ECO:0000313" key="4">
    <source>
        <dbReference type="Proteomes" id="UP000663882"/>
    </source>
</evidence>
<reference evidence="2" key="1">
    <citation type="submission" date="2021-02" db="EMBL/GenBank/DDBJ databases">
        <authorList>
            <person name="Nowell W R."/>
        </authorList>
    </citation>
    <scope>NUCLEOTIDE SEQUENCE</scope>
</reference>
<dbReference type="Proteomes" id="UP000663889">
    <property type="component" value="Unassembled WGS sequence"/>
</dbReference>
<evidence type="ECO:0000313" key="2">
    <source>
        <dbReference type="EMBL" id="CAF1164123.1"/>
    </source>
</evidence>
<sequence length="1600" mass="192545">MENIFTIFDQSKLEELYQQYCQQQKQQQQQNNTCQCELSSLLELKFSIDDDSHLMWMDDNYSIEDMNNHTKMTGNEKRNDDNQIKKQQDEIDKQQQHTIEKATLLSRSSQLSTFKTSSMAEKRQYFDTIIATTIQSLMNELERENIPTYLLPTNSSFDQSIQKATLNITSSINIEELRQIAILIYQFKKTDLEKSLWSSFLKSGTGILKTEQESVKIWPDLLKIIIQSFCNQLITNEDITDRVCFSITYAHLRRLEYRYRYYQGRLDDKTKSIVNYELIIEPVLHQFIQEHLRSVQMDYEYKIAMISYDYEDQRLAYEIQQQQQLPNDTEKQMIERLCYRKYEQEKSKLEVRLFQQHLKEKKRPKAFESIEIPCPSYIHTIENHTKRQQLIDQHKKIIEEYKNEMMILFINMSEIYMHETQKLFDQQMTELWQHQRSLPMDQQFTPRILNLIEQRLSIVTERNNMKIFPDHFEIVDDDDDRTMHNDMNYDQKLKDNFNIHFNFDLCLNQVDAEEEEEQEQMFYEHLTITNHTSQMKVLPDNEITMEEQISSQRLSHLSMMNSESELSTVGKQQSEIELTTSPSIEIKSCPHSSSDDNIEYDSIPSYLLASNKLFDEMIQNTMDMTCSIDIEDLRQMAYFLHQRDFYERLYHLWSIYLQAGLGQLNNNVVFDENSNDHHQQFWSKHVTTLIRTSNVDVPFDQMTDKNKQTTCELIVSEHLQEYQEKIDYYQKQLKENENYLNDLTLTMRKAIEMFVEQYGIIPNRMKCDYAIAILYNDYQDYQLKYKYQQEKPTDYQKQIAKFLYDTHWKLETIKQNLIIHRLRILYRKPPTSYDRLQIAFPSCFVSITNRQLRQQFIDRYKNLIERTKTDLIAVRFMAMEANIDQYQTSLNQQMNAMLDNHNRHVENKEMTKDLLHIIDQRSILIKKKLQIKSLFHIYYYLRSPLGLLEEIDQGHIKNIERIGFSSNLIIDSNIIYHCTKQQFELLNRGPTYVAPCQLHVSTSLLLQTIDTIVSKQYESIEHQLPNLCKQYSMDLQYATEIQKKIKDEFRILFSTLIPTCIHQRAFYEQQLIQSIQQSLKTNQLILRRTADHKNLFYLTDKTKFEEKCHQFMSKHNDDFELIDTLTDQNQADICSKLADNIYKMNRKLENFLKENYISKHVYEKLYVKSNEIKLGYLYFLPDISLANDFYLFVKPMFSMYHSLTWKLGNFIFRLLQPTMISIFKSTRVYNDSDFIEKLYRYCSIEHHLHSKTLFVRIKIKNFYTMYSYQSIIDRVGYVLTNHLSNHPIENISIVTIERLLDLYLKSNLFYFEGNIYRFMHGLPQNVRLSDLLLNLASYPWQNMIMNDYRLKTEFMVRYNDELLFTWNHSEKDLHTFLQSVQEKYDDIHMNIACGQCTHYLNVYIENRFGHLYTRVYYPLDTRSKLILPYVVGHPMVKHQQWFQSALIRAVQLCSNYQDFNQERIYMEMTYLTYGYSIDMIENELKKIFHYFDIETHRFHMNDTVYEKLRCRLLNFIDIQRKMLDHDLELEQNERIQHLYYLYDYGPYKQFEEKFHNIWSTYIKNDSQRTSTNTKILLNAKHIFSLNTLLTQQKPTCELLN</sequence>
<comment type="caution">
    <text evidence="2">The sequence shown here is derived from an EMBL/GenBank/DDBJ whole genome shotgun (WGS) entry which is preliminary data.</text>
</comment>
<dbReference type="PANTHER" id="PTHR21301">
    <property type="entry name" value="REVERSE TRANSCRIPTASE"/>
    <property type="match status" value="1"/>
</dbReference>
<dbReference type="Pfam" id="PF26215">
    <property type="entry name" value="HTH_animal"/>
    <property type="match status" value="1"/>
</dbReference>
<name>A0A814TMC6_9BILA</name>
<dbReference type="InterPro" id="IPR058912">
    <property type="entry name" value="HTH_animal"/>
</dbReference>